<keyword evidence="5" id="KW-1185">Reference proteome</keyword>
<dbReference type="PANTHER" id="PTHR31017">
    <property type="entry name" value="LATE SECRETORY PATHWAY PROTEIN AVL9-RELATED"/>
    <property type="match status" value="1"/>
</dbReference>
<dbReference type="Proteomes" id="UP001527925">
    <property type="component" value="Unassembled WGS sequence"/>
</dbReference>
<sequence length="900" mass="95707">MAGAPPTPSRTPSLKHRSLITLPSQHQLDELRDPGLPPSPPVARGGSQASIGTKAPQLTLDPAAVGAGDELLPAHFRACLALDVSSRLGVPKRMSLQLSRVKSDATFTQEPEDSLLAVFVTHFDTHLGNVVEFQFPSNAEIAGVEYRSLPSGAHAISRDVVYFDCGPGRYGVAAIENVSLAAAEATGAIDERGARIKAVGVVASSHAVLNMHLPFLREQAALFVRKQGINAALVDYFFDNRNIPSPLHGLAESVSLAQLRMGHPARHISTFVETFESKVFVLWKYALLQKRILFYSQPPVEQLSHNVFCTMMLALHSLPVSFATDLNPLFYISVADIDAMLQQPSFVACTTESIFGTKTSLFDAYVEGSKINPARVMGQKSQRADEGRLATANDADLARFIALRKAIKHGFPDDHAALRASGAATGLHDISELPIRPYPIPAAKSMRMSLSMAKAKLRKWANNLKSSSSSAGPQSGLSHSPPGGTSLSGTSGISNSTGSSHGAGSISSSATSPQVQQTQGAGATVVEVDERTVEVAMRFIEFFDRLNTNLVHMLLLIERCTDPVIRPCRVQNLLRMHPTHDMAFLRELVATHALNIVFEPSALAASASASGAAAPGGSGAIASAVIALALALATLAAAAASAAAAPVAAFDRFFVIILENQNYASVIKNTYLGTTLRAKGRLLTNYKAIRHPSEPNYLAMISGSTQGVGDDGTYNFGGNTIVDLLEAKGVSWATYQENYPSTCFTGSSSSDGLYRRKHNPFISFTNISKNSARCANIKKASQLSADIASGSLAQYVFYTPNMDNDGHDTSLSTASNWVKGFIEPLIANPALQNTLFLLTYDEDVSGSNQVYALLLNGGVTPGSSDSTAYTHYSQLATVEARWGLGNLGAGDASAKAFTIA</sequence>
<dbReference type="Pfam" id="PF09804">
    <property type="entry name" value="DENND11"/>
    <property type="match status" value="1"/>
</dbReference>
<accession>A0ABR4N7N1</accession>
<evidence type="ECO:0000256" key="2">
    <source>
        <dbReference type="ARBA" id="ARBA00022801"/>
    </source>
</evidence>
<proteinExistence type="predicted"/>
<keyword evidence="1" id="KW-0344">Guanine-nucleotide releasing factor</keyword>
<dbReference type="EMBL" id="JADGIZ020000023">
    <property type="protein sequence ID" value="KAL2915542.1"/>
    <property type="molecule type" value="Genomic_DNA"/>
</dbReference>
<feature type="region of interest" description="Disordered" evidence="3">
    <location>
        <begin position="1"/>
        <end position="53"/>
    </location>
</feature>
<evidence type="ECO:0000313" key="4">
    <source>
        <dbReference type="EMBL" id="KAL2915542.1"/>
    </source>
</evidence>
<gene>
    <name evidence="4" type="ORF">HK105_204944</name>
</gene>
<organism evidence="4 5">
    <name type="scientific">Polyrhizophydium stewartii</name>
    <dbReference type="NCBI Taxonomy" id="2732419"/>
    <lineage>
        <taxon>Eukaryota</taxon>
        <taxon>Fungi</taxon>
        <taxon>Fungi incertae sedis</taxon>
        <taxon>Chytridiomycota</taxon>
        <taxon>Chytridiomycota incertae sedis</taxon>
        <taxon>Chytridiomycetes</taxon>
        <taxon>Rhizophydiales</taxon>
        <taxon>Rhizophydiales incertae sedis</taxon>
        <taxon>Polyrhizophydium</taxon>
    </lineage>
</organism>
<feature type="region of interest" description="Disordered" evidence="3">
    <location>
        <begin position="464"/>
        <end position="523"/>
    </location>
</feature>
<reference evidence="4 5" key="1">
    <citation type="submission" date="2023-09" db="EMBL/GenBank/DDBJ databases">
        <title>Pangenome analysis of Batrachochytrium dendrobatidis and related Chytrids.</title>
        <authorList>
            <person name="Yacoub M.N."/>
            <person name="Stajich J.E."/>
            <person name="James T.Y."/>
        </authorList>
    </citation>
    <scope>NUCLEOTIDE SEQUENCE [LARGE SCALE GENOMIC DNA]</scope>
    <source>
        <strain evidence="4 5">JEL0888</strain>
    </source>
</reference>
<comment type="caution">
    <text evidence="4">The sequence shown here is derived from an EMBL/GenBank/DDBJ whole genome shotgun (WGS) entry which is preliminary data.</text>
</comment>
<dbReference type="InterPro" id="IPR007312">
    <property type="entry name" value="Phosphoesterase"/>
</dbReference>
<feature type="compositionally biased region" description="Low complexity" evidence="3">
    <location>
        <begin position="466"/>
        <end position="512"/>
    </location>
</feature>
<evidence type="ECO:0000256" key="1">
    <source>
        <dbReference type="ARBA" id="ARBA00022658"/>
    </source>
</evidence>
<dbReference type="Gene3D" id="3.40.720.10">
    <property type="entry name" value="Alkaline Phosphatase, subunit A"/>
    <property type="match status" value="1"/>
</dbReference>
<evidence type="ECO:0000256" key="3">
    <source>
        <dbReference type="SAM" id="MobiDB-lite"/>
    </source>
</evidence>
<dbReference type="InterPro" id="IPR018626">
    <property type="entry name" value="LCHN/Anr2"/>
</dbReference>
<keyword evidence="2" id="KW-0378">Hydrolase</keyword>
<dbReference type="InterPro" id="IPR051731">
    <property type="entry name" value="DENND11/AVL9_GEFs"/>
</dbReference>
<dbReference type="Pfam" id="PF04185">
    <property type="entry name" value="Phosphoesterase"/>
    <property type="match status" value="1"/>
</dbReference>
<protein>
    <recommendedName>
        <fullName evidence="6">Acid phosphatase</fullName>
    </recommendedName>
</protein>
<evidence type="ECO:0008006" key="6">
    <source>
        <dbReference type="Google" id="ProtNLM"/>
    </source>
</evidence>
<name>A0ABR4N7N1_9FUNG</name>
<evidence type="ECO:0000313" key="5">
    <source>
        <dbReference type="Proteomes" id="UP001527925"/>
    </source>
</evidence>
<dbReference type="InterPro" id="IPR017850">
    <property type="entry name" value="Alkaline_phosphatase_core_sf"/>
</dbReference>
<dbReference type="PANTHER" id="PTHR31017:SF2">
    <property type="entry name" value="DENN DOMAIN-CONTAINING PROTEIN 11"/>
    <property type="match status" value="1"/>
</dbReference>